<protein>
    <recommendedName>
        <fullName evidence="2">J domain-containing protein</fullName>
    </recommendedName>
</protein>
<dbReference type="Pfam" id="PF00226">
    <property type="entry name" value="DnaJ"/>
    <property type="match status" value="1"/>
</dbReference>
<reference evidence="3" key="1">
    <citation type="submission" date="2020-12" db="EMBL/GenBank/DDBJ databases">
        <title>Metabolic potential, ecology and presence of endohyphal bacteria is reflected in genomic diversity of Mucoromycotina.</title>
        <authorList>
            <person name="Muszewska A."/>
            <person name="Okrasinska A."/>
            <person name="Steczkiewicz K."/>
            <person name="Drgas O."/>
            <person name="Orlowska M."/>
            <person name="Perlinska-Lenart U."/>
            <person name="Aleksandrzak-Piekarczyk T."/>
            <person name="Szatraj K."/>
            <person name="Zielenkiewicz U."/>
            <person name="Pilsyk S."/>
            <person name="Malc E."/>
            <person name="Mieczkowski P."/>
            <person name="Kruszewska J.S."/>
            <person name="Biernat P."/>
            <person name="Pawlowska J."/>
        </authorList>
    </citation>
    <scope>NUCLEOTIDE SEQUENCE</scope>
    <source>
        <strain evidence="3">WA0000051536</strain>
    </source>
</reference>
<dbReference type="SUPFAM" id="SSF46565">
    <property type="entry name" value="Chaperone J-domain"/>
    <property type="match status" value="1"/>
</dbReference>
<accession>A0A8H7Q3P2</accession>
<keyword evidence="4" id="KW-1185">Reference proteome</keyword>
<dbReference type="EMBL" id="JAEPRA010000005">
    <property type="protein sequence ID" value="KAG2185372.1"/>
    <property type="molecule type" value="Genomic_DNA"/>
</dbReference>
<dbReference type="InterPro" id="IPR036869">
    <property type="entry name" value="J_dom_sf"/>
</dbReference>
<dbReference type="InterPro" id="IPR001623">
    <property type="entry name" value="DnaJ_domain"/>
</dbReference>
<sequence length="232" mass="27297">MQFSTTTRRSLKPINCYVRQFSSSHSHLARHRKQQHYDVLQVRENADQKTIKSQYYRLSKLYHPDLNPGNKEAHVKFLEVNEAYAVLGSASNRRQYDMENDQVSSSPSSPGIRRTSPAASWNFKPRAPRNTGSSSAQAQAEGFKARKSENFNYNEWHARHYESEEKRRRERLARRQQRENDDAKVHPDSTMWSRFWRMGAIIVGIMYLTNRAREFNEKPEDKAVDAKLRKTY</sequence>
<feature type="domain" description="J" evidence="2">
    <location>
        <begin position="35"/>
        <end position="100"/>
    </location>
</feature>
<evidence type="ECO:0000313" key="4">
    <source>
        <dbReference type="Proteomes" id="UP000612746"/>
    </source>
</evidence>
<dbReference type="PROSITE" id="PS50076">
    <property type="entry name" value="DNAJ_2"/>
    <property type="match status" value="1"/>
</dbReference>
<dbReference type="SMART" id="SM00271">
    <property type="entry name" value="DnaJ"/>
    <property type="match status" value="1"/>
</dbReference>
<proteinExistence type="predicted"/>
<organism evidence="3 4">
    <name type="scientific">Umbelopsis vinacea</name>
    <dbReference type="NCBI Taxonomy" id="44442"/>
    <lineage>
        <taxon>Eukaryota</taxon>
        <taxon>Fungi</taxon>
        <taxon>Fungi incertae sedis</taxon>
        <taxon>Mucoromycota</taxon>
        <taxon>Mucoromycotina</taxon>
        <taxon>Umbelopsidomycetes</taxon>
        <taxon>Umbelopsidales</taxon>
        <taxon>Umbelopsidaceae</taxon>
        <taxon>Umbelopsis</taxon>
    </lineage>
</organism>
<dbReference type="InterPro" id="IPR053025">
    <property type="entry name" value="Mito_ATP_Synthase-Asso"/>
</dbReference>
<dbReference type="OrthoDB" id="445556at2759"/>
<feature type="region of interest" description="Disordered" evidence="1">
    <location>
        <begin position="95"/>
        <end position="144"/>
    </location>
</feature>
<evidence type="ECO:0000259" key="2">
    <source>
        <dbReference type="PROSITE" id="PS50076"/>
    </source>
</evidence>
<dbReference type="CDD" id="cd06257">
    <property type="entry name" value="DnaJ"/>
    <property type="match status" value="1"/>
</dbReference>
<comment type="caution">
    <text evidence="3">The sequence shown here is derived from an EMBL/GenBank/DDBJ whole genome shotgun (WGS) entry which is preliminary data.</text>
</comment>
<dbReference type="PRINTS" id="PR00625">
    <property type="entry name" value="JDOMAIN"/>
</dbReference>
<name>A0A8H7Q3P2_9FUNG</name>
<dbReference type="Gene3D" id="1.10.287.110">
    <property type="entry name" value="DnaJ domain"/>
    <property type="match status" value="1"/>
</dbReference>
<gene>
    <name evidence="3" type="ORF">INT44_002163</name>
</gene>
<dbReference type="Proteomes" id="UP000612746">
    <property type="component" value="Unassembled WGS sequence"/>
</dbReference>
<dbReference type="AlphaFoldDB" id="A0A8H7Q3P2"/>
<evidence type="ECO:0000256" key="1">
    <source>
        <dbReference type="SAM" id="MobiDB-lite"/>
    </source>
</evidence>
<dbReference type="PANTHER" id="PTHR44873">
    <property type="entry name" value="DNAJ HOMOLOG SUBFAMILY C MEMBER 30, MITOCHONDRIAL"/>
    <property type="match status" value="1"/>
</dbReference>
<feature type="region of interest" description="Disordered" evidence="1">
    <location>
        <begin position="162"/>
        <end position="186"/>
    </location>
</feature>
<feature type="compositionally biased region" description="Basic and acidic residues" evidence="1">
    <location>
        <begin position="176"/>
        <end position="186"/>
    </location>
</feature>
<evidence type="ECO:0000313" key="3">
    <source>
        <dbReference type="EMBL" id="KAG2185372.1"/>
    </source>
</evidence>
<dbReference type="PANTHER" id="PTHR44873:SF1">
    <property type="entry name" value="DNAJ HOMOLOG SUBFAMILY C MEMBER 30, MITOCHONDRIAL"/>
    <property type="match status" value="1"/>
</dbReference>